<sequence>MAIKDNNFRISITLTPLQNERMLYLLDKLNEHRHWNKYSKTDLFTSLLNERYKQEIYKGGVEK</sequence>
<keyword evidence="2" id="KW-1185">Reference proteome</keyword>
<gene>
    <name evidence="1" type="ORF">I6N95_11555</name>
</gene>
<dbReference type="Proteomes" id="UP000674938">
    <property type="component" value="Unassembled WGS sequence"/>
</dbReference>
<organism evidence="1 2">
    <name type="scientific">Vagococcus allomyrinae</name>
    <dbReference type="NCBI Taxonomy" id="2794353"/>
    <lineage>
        <taxon>Bacteria</taxon>
        <taxon>Bacillati</taxon>
        <taxon>Bacillota</taxon>
        <taxon>Bacilli</taxon>
        <taxon>Lactobacillales</taxon>
        <taxon>Enterococcaceae</taxon>
        <taxon>Vagococcus</taxon>
    </lineage>
</organism>
<protein>
    <submittedName>
        <fullName evidence="1">Uncharacterized protein</fullName>
    </submittedName>
</protein>
<comment type="caution">
    <text evidence="1">The sequence shown here is derived from an EMBL/GenBank/DDBJ whole genome shotgun (WGS) entry which is preliminary data.</text>
</comment>
<name>A0A940PCV6_9ENTE</name>
<evidence type="ECO:0000313" key="2">
    <source>
        <dbReference type="Proteomes" id="UP000674938"/>
    </source>
</evidence>
<dbReference type="RefSeq" id="WP_209527875.1">
    <property type="nucleotide sequence ID" value="NZ_JAEEGA010000007.1"/>
</dbReference>
<accession>A0A940PCV6</accession>
<evidence type="ECO:0000313" key="1">
    <source>
        <dbReference type="EMBL" id="MBP1041643.1"/>
    </source>
</evidence>
<proteinExistence type="predicted"/>
<reference evidence="1" key="1">
    <citation type="submission" date="2020-12" db="EMBL/GenBank/DDBJ databases">
        <title>Vagococcus allomyrinae sp. nov. and Enterococcus lavae sp. nov., isolated from the larvae of Allomyrina dichotoma.</title>
        <authorList>
            <person name="Lee S.D."/>
        </authorList>
    </citation>
    <scope>NUCLEOTIDE SEQUENCE</scope>
    <source>
        <strain evidence="1">BWB3-3</strain>
    </source>
</reference>
<dbReference type="EMBL" id="JAEEGA010000007">
    <property type="protein sequence ID" value="MBP1041643.1"/>
    <property type="molecule type" value="Genomic_DNA"/>
</dbReference>
<dbReference type="AlphaFoldDB" id="A0A940PCV6"/>